<protein>
    <submittedName>
        <fullName evidence="9">Alcohol dehydrogenase</fullName>
    </submittedName>
</protein>
<dbReference type="Gene3D" id="3.40.50.720">
    <property type="entry name" value="NAD(P)-binding Rossmann-like Domain"/>
    <property type="match status" value="1"/>
</dbReference>
<accession>A0A6S7HF71</accession>
<comment type="similarity">
    <text evidence="2">Belongs to the zinc-containing alcohol dehydrogenase family.</text>
</comment>
<comment type="caution">
    <text evidence="9">The sequence shown here is derived from an EMBL/GenBank/DDBJ whole genome shotgun (WGS) entry which is preliminary data.</text>
</comment>
<proteinExistence type="inferred from homology"/>
<dbReference type="CDD" id="cd08231">
    <property type="entry name" value="MDR_TM0436_like"/>
    <property type="match status" value="1"/>
</dbReference>
<dbReference type="PANTHER" id="PTHR42940">
    <property type="entry name" value="ALCOHOL DEHYDROGENASE 1-RELATED"/>
    <property type="match status" value="1"/>
</dbReference>
<dbReference type="OrthoDB" id="3941538at2759"/>
<evidence type="ECO:0000313" key="10">
    <source>
        <dbReference type="Proteomes" id="UP001152795"/>
    </source>
</evidence>
<dbReference type="GO" id="GO:0005737">
    <property type="term" value="C:cytoplasm"/>
    <property type="evidence" value="ECO:0007669"/>
    <property type="project" value="TreeGrafter"/>
</dbReference>
<evidence type="ECO:0000256" key="4">
    <source>
        <dbReference type="ARBA" id="ARBA00022833"/>
    </source>
</evidence>
<evidence type="ECO:0000256" key="3">
    <source>
        <dbReference type="ARBA" id="ARBA00022723"/>
    </source>
</evidence>
<dbReference type="InterPro" id="IPR013154">
    <property type="entry name" value="ADH-like_N"/>
</dbReference>
<gene>
    <name evidence="9" type="ORF">PACLA_8A054895</name>
</gene>
<dbReference type="InterPro" id="IPR031640">
    <property type="entry name" value="Glu_dehyd_C"/>
</dbReference>
<keyword evidence="6" id="KW-0520">NAD</keyword>
<keyword evidence="4" id="KW-0862">Zinc</keyword>
<feature type="domain" description="Glucose dehydrogenase C-terminal" evidence="8">
    <location>
        <begin position="209"/>
        <end position="377"/>
    </location>
</feature>
<dbReference type="GO" id="GO:0046872">
    <property type="term" value="F:metal ion binding"/>
    <property type="evidence" value="ECO:0007669"/>
    <property type="project" value="UniProtKB-KW"/>
</dbReference>
<dbReference type="Pfam" id="PF16912">
    <property type="entry name" value="Glu_dehyd_C"/>
    <property type="match status" value="1"/>
</dbReference>
<evidence type="ECO:0000256" key="1">
    <source>
        <dbReference type="ARBA" id="ARBA00001947"/>
    </source>
</evidence>
<evidence type="ECO:0000256" key="6">
    <source>
        <dbReference type="ARBA" id="ARBA00023027"/>
    </source>
</evidence>
<dbReference type="SUPFAM" id="SSF50129">
    <property type="entry name" value="GroES-like"/>
    <property type="match status" value="1"/>
</dbReference>
<dbReference type="GO" id="GO:0004022">
    <property type="term" value="F:alcohol dehydrogenase (NAD+) activity"/>
    <property type="evidence" value="ECO:0007669"/>
    <property type="project" value="TreeGrafter"/>
</dbReference>
<dbReference type="Proteomes" id="UP001152795">
    <property type="component" value="Unassembled WGS sequence"/>
</dbReference>
<sequence>MLLKRLLFNLSNSAKILPAFSANRMLSVRVDNATSTGAQRVVFHGPKKLLQTEIAGIPEIGEGEILGKIRAATICGSDLHTIIGRRQEPVPSILGHEGVVEVIGHKCPHSDLNVGDRLTFTVADFCHTCERCESDLPQKCFSLFKYGHADMDSGTGWNGCYATHLVIRKGTHIVKLPDNVPDQIGATLNCALASMTNAVEPLMNLGNLAEKREENKNKTVLVQGAGLLGVYSCALFKEAGYGKIYCYDVHPERLKIAEKFGAVSLNGDKNEEQILKDNSVDTVMEVSGVKKVFPEGMRVIKPGGFYTFVGLVHPNSQLDVTAEQIIRKCLTFRGIHNYGPRHLEQAVEFLSNTVDKYPYDELVSPSFDLDQMNEAVELALSKKYLRVCVEPGGGKVNH</sequence>
<dbReference type="AlphaFoldDB" id="A0A6S7HF71"/>
<comment type="cofactor">
    <cofactor evidence="1">
        <name>Zn(2+)</name>
        <dbReference type="ChEBI" id="CHEBI:29105"/>
    </cofactor>
</comment>
<dbReference type="InterPro" id="IPR011032">
    <property type="entry name" value="GroES-like_sf"/>
</dbReference>
<dbReference type="EMBL" id="CACRXK020004175">
    <property type="protein sequence ID" value="CAB4001770.1"/>
    <property type="molecule type" value="Genomic_DNA"/>
</dbReference>
<dbReference type="Gene3D" id="3.90.180.10">
    <property type="entry name" value="Medium-chain alcohol dehydrogenases, catalytic domain"/>
    <property type="match status" value="1"/>
</dbReference>
<reference evidence="9" key="1">
    <citation type="submission" date="2020-04" db="EMBL/GenBank/DDBJ databases">
        <authorList>
            <person name="Alioto T."/>
            <person name="Alioto T."/>
            <person name="Gomez Garrido J."/>
        </authorList>
    </citation>
    <scope>NUCLEOTIDE SEQUENCE</scope>
    <source>
        <strain evidence="9">A484AB</strain>
    </source>
</reference>
<keyword evidence="5" id="KW-0560">Oxidoreductase</keyword>
<keyword evidence="3" id="KW-0479">Metal-binding</keyword>
<feature type="domain" description="Alcohol dehydrogenase-like N-terminal" evidence="7">
    <location>
        <begin position="61"/>
        <end position="178"/>
    </location>
</feature>
<dbReference type="PANTHER" id="PTHR42940:SF3">
    <property type="entry name" value="ALCOHOL DEHYDROGENASE 1-RELATED"/>
    <property type="match status" value="1"/>
</dbReference>
<name>A0A6S7HF71_PARCT</name>
<keyword evidence="10" id="KW-1185">Reference proteome</keyword>
<evidence type="ECO:0000256" key="2">
    <source>
        <dbReference type="ARBA" id="ARBA00008072"/>
    </source>
</evidence>
<dbReference type="SUPFAM" id="SSF51735">
    <property type="entry name" value="NAD(P)-binding Rossmann-fold domains"/>
    <property type="match status" value="1"/>
</dbReference>
<evidence type="ECO:0000259" key="7">
    <source>
        <dbReference type="Pfam" id="PF08240"/>
    </source>
</evidence>
<evidence type="ECO:0000259" key="8">
    <source>
        <dbReference type="Pfam" id="PF16912"/>
    </source>
</evidence>
<dbReference type="InterPro" id="IPR036291">
    <property type="entry name" value="NAD(P)-bd_dom_sf"/>
</dbReference>
<dbReference type="Pfam" id="PF08240">
    <property type="entry name" value="ADH_N"/>
    <property type="match status" value="1"/>
</dbReference>
<evidence type="ECO:0000313" key="9">
    <source>
        <dbReference type="EMBL" id="CAB4001770.1"/>
    </source>
</evidence>
<organism evidence="9 10">
    <name type="scientific">Paramuricea clavata</name>
    <name type="common">Red gorgonian</name>
    <name type="synonym">Violescent sea-whip</name>
    <dbReference type="NCBI Taxonomy" id="317549"/>
    <lineage>
        <taxon>Eukaryota</taxon>
        <taxon>Metazoa</taxon>
        <taxon>Cnidaria</taxon>
        <taxon>Anthozoa</taxon>
        <taxon>Octocorallia</taxon>
        <taxon>Malacalcyonacea</taxon>
        <taxon>Plexauridae</taxon>
        <taxon>Paramuricea</taxon>
    </lineage>
</organism>
<evidence type="ECO:0000256" key="5">
    <source>
        <dbReference type="ARBA" id="ARBA00023002"/>
    </source>
</evidence>